<accession>A0ABP3CKD3</accession>
<proteinExistence type="predicted"/>
<dbReference type="EMBL" id="BAAABU010000001">
    <property type="protein sequence ID" value="GAA0208041.1"/>
    <property type="molecule type" value="Genomic_DNA"/>
</dbReference>
<feature type="transmembrane region" description="Helical" evidence="1">
    <location>
        <begin position="126"/>
        <end position="151"/>
    </location>
</feature>
<keyword evidence="1" id="KW-0812">Transmembrane</keyword>
<keyword evidence="1" id="KW-0472">Membrane</keyword>
<keyword evidence="3" id="KW-1185">Reference proteome</keyword>
<feature type="transmembrane region" description="Helical" evidence="1">
    <location>
        <begin position="72"/>
        <end position="91"/>
    </location>
</feature>
<gene>
    <name evidence="2" type="ORF">GCM10010492_02050</name>
</gene>
<organism evidence="2 3">
    <name type="scientific">Saccharothrix mutabilis subsp. mutabilis</name>
    <dbReference type="NCBI Taxonomy" id="66855"/>
    <lineage>
        <taxon>Bacteria</taxon>
        <taxon>Bacillati</taxon>
        <taxon>Actinomycetota</taxon>
        <taxon>Actinomycetes</taxon>
        <taxon>Pseudonocardiales</taxon>
        <taxon>Pseudonocardiaceae</taxon>
        <taxon>Saccharothrix</taxon>
    </lineage>
</organism>
<evidence type="ECO:0000313" key="2">
    <source>
        <dbReference type="EMBL" id="GAA0208041.1"/>
    </source>
</evidence>
<feature type="transmembrane region" description="Helical" evidence="1">
    <location>
        <begin position="98"/>
        <end position="120"/>
    </location>
</feature>
<protein>
    <submittedName>
        <fullName evidence="2">Uncharacterized protein</fullName>
    </submittedName>
</protein>
<reference evidence="3" key="1">
    <citation type="journal article" date="2019" name="Int. J. Syst. Evol. Microbiol.">
        <title>The Global Catalogue of Microorganisms (GCM) 10K type strain sequencing project: providing services to taxonomists for standard genome sequencing and annotation.</title>
        <authorList>
            <consortium name="The Broad Institute Genomics Platform"/>
            <consortium name="The Broad Institute Genome Sequencing Center for Infectious Disease"/>
            <person name="Wu L."/>
            <person name="Ma J."/>
        </authorList>
    </citation>
    <scope>NUCLEOTIDE SEQUENCE [LARGE SCALE GENOMIC DNA]</scope>
    <source>
        <strain evidence="3">JCM 3380</strain>
    </source>
</reference>
<evidence type="ECO:0000256" key="1">
    <source>
        <dbReference type="SAM" id="Phobius"/>
    </source>
</evidence>
<dbReference type="Proteomes" id="UP001500416">
    <property type="component" value="Unassembled WGS sequence"/>
</dbReference>
<keyword evidence="1" id="KW-1133">Transmembrane helix</keyword>
<comment type="caution">
    <text evidence="2">The sequence shown here is derived from an EMBL/GenBank/DDBJ whole genome shotgun (WGS) entry which is preliminary data.</text>
</comment>
<name>A0ABP3CKD3_9PSEU</name>
<feature type="transmembrane region" description="Helical" evidence="1">
    <location>
        <begin position="34"/>
        <end position="52"/>
    </location>
</feature>
<evidence type="ECO:0000313" key="3">
    <source>
        <dbReference type="Proteomes" id="UP001500416"/>
    </source>
</evidence>
<dbReference type="RefSeq" id="WP_343931619.1">
    <property type="nucleotide sequence ID" value="NZ_BAAABU010000001.1"/>
</dbReference>
<sequence>MSTTKDFEVEEVGSVPPQRWDRFEAFLRQVAPTALRLSIGLLFVWFGLLKVVGRSPVADLVHATLPWVSRGFLLPALGAVEVVLGIALLLGKPHRTTLVVTAAHLVGTFLVFVQAPSLAWSDGNPLLLTATGEFVLKNLVLVCAVLLLLGLRRRH</sequence>